<dbReference type="OrthoDB" id="3177213at2759"/>
<reference evidence="2" key="1">
    <citation type="journal article" date="2020" name="Stud. Mycol.">
        <title>101 Dothideomycetes genomes: a test case for predicting lifestyles and emergence of pathogens.</title>
        <authorList>
            <person name="Haridas S."/>
            <person name="Albert R."/>
            <person name="Binder M."/>
            <person name="Bloem J."/>
            <person name="Labutti K."/>
            <person name="Salamov A."/>
            <person name="Andreopoulos B."/>
            <person name="Baker S."/>
            <person name="Barry K."/>
            <person name="Bills G."/>
            <person name="Bluhm B."/>
            <person name="Cannon C."/>
            <person name="Castanera R."/>
            <person name="Culley D."/>
            <person name="Daum C."/>
            <person name="Ezra D."/>
            <person name="Gonzalez J."/>
            <person name="Henrissat B."/>
            <person name="Kuo A."/>
            <person name="Liang C."/>
            <person name="Lipzen A."/>
            <person name="Lutzoni F."/>
            <person name="Magnuson J."/>
            <person name="Mondo S."/>
            <person name="Nolan M."/>
            <person name="Ohm R."/>
            <person name="Pangilinan J."/>
            <person name="Park H.-J."/>
            <person name="Ramirez L."/>
            <person name="Alfaro M."/>
            <person name="Sun H."/>
            <person name="Tritt A."/>
            <person name="Yoshinaga Y."/>
            <person name="Zwiers L.-H."/>
            <person name="Turgeon B."/>
            <person name="Goodwin S."/>
            <person name="Spatafora J."/>
            <person name="Crous P."/>
            <person name="Grigoriev I."/>
        </authorList>
    </citation>
    <scope>NUCLEOTIDE SEQUENCE</scope>
    <source>
        <strain evidence="2">CBS 109.77</strain>
    </source>
</reference>
<dbReference type="Pfam" id="PF06772">
    <property type="entry name" value="LtrA"/>
    <property type="match status" value="1"/>
</dbReference>
<protein>
    <recommendedName>
        <fullName evidence="4">Low temperature requirement A</fullName>
    </recommendedName>
</protein>
<feature type="transmembrane region" description="Helical" evidence="1">
    <location>
        <begin position="249"/>
        <end position="268"/>
    </location>
</feature>
<feature type="transmembrane region" description="Helical" evidence="1">
    <location>
        <begin position="47"/>
        <end position="71"/>
    </location>
</feature>
<keyword evidence="1" id="KW-1133">Transmembrane helix</keyword>
<name>A0A6A6WXG5_9PLEO</name>
<keyword evidence="1" id="KW-0472">Membrane</keyword>
<dbReference type="PANTHER" id="PTHR42101:SF1">
    <property type="entry name" value="LOW TEMPERATURE REQUIREMENT A"/>
    <property type="match status" value="1"/>
</dbReference>
<feature type="transmembrane region" description="Helical" evidence="1">
    <location>
        <begin position="83"/>
        <end position="102"/>
    </location>
</feature>
<feature type="transmembrane region" description="Helical" evidence="1">
    <location>
        <begin position="108"/>
        <end position="131"/>
    </location>
</feature>
<evidence type="ECO:0000313" key="3">
    <source>
        <dbReference type="Proteomes" id="UP000799757"/>
    </source>
</evidence>
<proteinExistence type="predicted"/>
<feature type="transmembrane region" description="Helical" evidence="1">
    <location>
        <begin position="217"/>
        <end position="237"/>
    </location>
</feature>
<gene>
    <name evidence="2" type="ORF">K505DRAFT_366497</name>
</gene>
<feature type="transmembrane region" description="Helical" evidence="1">
    <location>
        <begin position="436"/>
        <end position="454"/>
    </location>
</feature>
<evidence type="ECO:0008006" key="4">
    <source>
        <dbReference type="Google" id="ProtNLM"/>
    </source>
</evidence>
<feature type="transmembrane region" description="Helical" evidence="1">
    <location>
        <begin position="466"/>
        <end position="487"/>
    </location>
</feature>
<feature type="transmembrane region" description="Helical" evidence="1">
    <location>
        <begin position="143"/>
        <end position="166"/>
    </location>
</feature>
<keyword evidence="3" id="KW-1185">Reference proteome</keyword>
<dbReference type="Proteomes" id="UP000799757">
    <property type="component" value="Unassembled WGS sequence"/>
</dbReference>
<dbReference type="PANTHER" id="PTHR42101">
    <property type="entry name" value="CHROMOSOME 16, WHOLE GENOME SHOTGUN SEQUENCE"/>
    <property type="match status" value="1"/>
</dbReference>
<evidence type="ECO:0000313" key="2">
    <source>
        <dbReference type="EMBL" id="KAF2788407.1"/>
    </source>
</evidence>
<evidence type="ECO:0000256" key="1">
    <source>
        <dbReference type="SAM" id="Phobius"/>
    </source>
</evidence>
<organism evidence="2 3">
    <name type="scientific">Melanomma pulvis-pyrius CBS 109.77</name>
    <dbReference type="NCBI Taxonomy" id="1314802"/>
    <lineage>
        <taxon>Eukaryota</taxon>
        <taxon>Fungi</taxon>
        <taxon>Dikarya</taxon>
        <taxon>Ascomycota</taxon>
        <taxon>Pezizomycotina</taxon>
        <taxon>Dothideomycetes</taxon>
        <taxon>Pleosporomycetidae</taxon>
        <taxon>Pleosporales</taxon>
        <taxon>Melanommataceae</taxon>
        <taxon>Melanomma</taxon>
    </lineage>
</organism>
<dbReference type="AlphaFoldDB" id="A0A6A6WXG5"/>
<keyword evidence="1" id="KW-0812">Transmembrane</keyword>
<accession>A0A6A6WXG5</accession>
<dbReference type="EMBL" id="MU002218">
    <property type="protein sequence ID" value="KAF2788407.1"/>
    <property type="molecule type" value="Genomic_DNA"/>
</dbReference>
<sequence>METWDEHVESFSPRHEASTLELFFDLFFVANLATFTQYHAITNHHNFWSYIGFFGVLWMTWFHVVCFDTRFSVDSVWERACKVVHFCTFVGFALVGYKFNLLQKSTPNWIYCLLCWTLFLSRIWLALQYLVTALFCSSRNNRYLGLTLPLVVNTFVFLLAAAVYGGLYAGFSKPRSNLAGFIAAIYVVIGFEFVSTLSISCIWRKLSFRATHIAERLGLLGLIIIGEGVIGTTKTIIRIMGKNGVYVEGVSLIFCIILILVFMWILYFDNLPKYRFGTVAQQFWMALHLPLHLAILGVVEGSQHIALARYIYYSAEKLALSTWYACVQAHLDGPALSNNLTKAITYFKLYESAQANLSLPLVFDQIHLLGNQSGICATGNTTNLNNGMAGIPVGFTKFFQRAIGAMFQAFELDIPTEGEVYALRIAARSWKVVYTYYWSAILLLLLCLTISALLADKGLRVTWLRVEAMAARAVMIMFSITVLAVGLRHESFLNKYVGSAWILPTVALQLWVVCLGDRLSKWRGKEKERERGIALSFQVLEVWN</sequence>
<dbReference type="InterPro" id="IPR010640">
    <property type="entry name" value="Low_temperature_requirement_A"/>
</dbReference>
<feature type="transmembrane region" description="Helical" evidence="1">
    <location>
        <begin position="499"/>
        <end position="519"/>
    </location>
</feature>
<feature type="transmembrane region" description="Helical" evidence="1">
    <location>
        <begin position="178"/>
        <end position="197"/>
    </location>
</feature>